<comment type="caution">
    <text evidence="11">The sequence shown here is derived from an EMBL/GenBank/DDBJ whole genome shotgun (WGS) entry which is preliminary data.</text>
</comment>
<evidence type="ECO:0000256" key="7">
    <source>
        <dbReference type="ARBA" id="ARBA00022833"/>
    </source>
</evidence>
<evidence type="ECO:0000256" key="10">
    <source>
        <dbReference type="ARBA" id="ARBA00023285"/>
    </source>
</evidence>
<comment type="cofactor">
    <cofactor evidence="1">
        <name>Co(2+)</name>
        <dbReference type="ChEBI" id="CHEBI:48828"/>
    </cofactor>
</comment>
<dbReference type="OrthoDB" id="7055905at2"/>
<dbReference type="InterPro" id="IPR010964">
    <property type="entry name" value="M20A_pepV-rel"/>
</dbReference>
<dbReference type="STRING" id="1076549.HA45_12495"/>
<evidence type="ECO:0000256" key="4">
    <source>
        <dbReference type="ARBA" id="ARBA00022670"/>
    </source>
</evidence>
<dbReference type="GO" id="GO:0008270">
    <property type="term" value="F:zinc ion binding"/>
    <property type="evidence" value="ECO:0007669"/>
    <property type="project" value="InterPro"/>
</dbReference>
<accession>A0A2M9W9P7</accession>
<evidence type="ECO:0000256" key="8">
    <source>
        <dbReference type="ARBA" id="ARBA00022997"/>
    </source>
</evidence>
<dbReference type="GO" id="GO:0008777">
    <property type="term" value="F:acetylornithine deacetylase activity"/>
    <property type="evidence" value="ECO:0007669"/>
    <property type="project" value="TreeGrafter"/>
</dbReference>
<evidence type="ECO:0000256" key="5">
    <source>
        <dbReference type="ARBA" id="ARBA00022723"/>
    </source>
</evidence>
<dbReference type="Pfam" id="PF01546">
    <property type="entry name" value="Peptidase_M20"/>
    <property type="match status" value="1"/>
</dbReference>
<dbReference type="InterPro" id="IPR036264">
    <property type="entry name" value="Bact_exopeptidase_dim_dom"/>
</dbReference>
<protein>
    <submittedName>
        <fullName evidence="11">Peptidase M20</fullName>
    </submittedName>
</protein>
<dbReference type="Gene3D" id="3.40.630.10">
    <property type="entry name" value="Zn peptidases"/>
    <property type="match status" value="1"/>
</dbReference>
<comment type="cofactor">
    <cofactor evidence="2">
        <name>Zn(2+)</name>
        <dbReference type="ChEBI" id="CHEBI:29105"/>
    </cofactor>
</comment>
<evidence type="ECO:0000313" key="11">
    <source>
        <dbReference type="EMBL" id="PJZ04242.1"/>
    </source>
</evidence>
<dbReference type="InterPro" id="IPR050072">
    <property type="entry name" value="Peptidase_M20A"/>
</dbReference>
<dbReference type="InterPro" id="IPR002933">
    <property type="entry name" value="Peptidase_M20"/>
</dbReference>
<dbReference type="Gene3D" id="3.30.70.360">
    <property type="match status" value="2"/>
</dbReference>
<keyword evidence="8" id="KW-0224">Dipeptidase</keyword>
<dbReference type="AlphaFoldDB" id="A0A2M9W9P7"/>
<dbReference type="PANTHER" id="PTHR43808">
    <property type="entry name" value="ACETYLORNITHINE DEACETYLASE"/>
    <property type="match status" value="1"/>
</dbReference>
<gene>
    <name evidence="11" type="ORF">PRCB_18445</name>
</gene>
<dbReference type="GO" id="GO:0016805">
    <property type="term" value="F:dipeptidase activity"/>
    <property type="evidence" value="ECO:0007669"/>
    <property type="project" value="UniProtKB-KW"/>
</dbReference>
<keyword evidence="6" id="KW-0378">Hydrolase</keyword>
<dbReference type="EMBL" id="PIQI01000025">
    <property type="protein sequence ID" value="PJZ04242.1"/>
    <property type="molecule type" value="Genomic_DNA"/>
</dbReference>
<evidence type="ECO:0000256" key="2">
    <source>
        <dbReference type="ARBA" id="ARBA00001947"/>
    </source>
</evidence>
<evidence type="ECO:0000256" key="9">
    <source>
        <dbReference type="ARBA" id="ARBA00023049"/>
    </source>
</evidence>
<keyword evidence="5" id="KW-0479">Metal-binding</keyword>
<dbReference type="SUPFAM" id="SSF53187">
    <property type="entry name" value="Zn-dependent exopeptidases"/>
    <property type="match status" value="1"/>
</dbReference>
<comment type="similarity">
    <text evidence="3">Belongs to the peptidase M20A family.</text>
</comment>
<dbReference type="RefSeq" id="WP_100703057.1">
    <property type="nucleotide sequence ID" value="NZ_MLFP01000008.1"/>
</dbReference>
<sequence length="491" mass="53193">MSESLSPEERALLPQIKQWIADHRTALTDDLAQWIAIPSISRADRAAPGAPFGAECAQILQHVLDHAEQAGFKTEQHQGYAGSLIYGEHARDIGLINHLDVVPAGDNWTFPPFTLTHHGDFVIGRGVADNKGPGVLNFYLLKLIRDLNIQLHHNLRIVYGLAEETNMADMAWYAENGPVPEYSIVTDGMFPVNNAQKGQLSFTLNVAESGVLADIVAGLASNSVPDFASVRIAQANLHDVSEKLALLQGVAATTVFIKPGQDGAFTLEARGNGGHAAFPDGTLNATQVLLAALIELELLGDHERQLAETLVQLFASPYGESAGLALEDAESGKLTLNAGVWYRQHADTLSIDCDIRYPVSWRGEQIVEMLQQQLAGTTITLDPDWRDVAPFFLPASHPVISLLQQVWNDTTGNNDRPYAMGGVTHSKKLPNAITFGPGYRKTAANTPDFLPEGHGLPHGADETIHLPSLLDALPKYVIALIRLDSYLVAQG</sequence>
<dbReference type="NCBIfam" id="TIGR01887">
    <property type="entry name" value="dipeptidaselike"/>
    <property type="match status" value="1"/>
</dbReference>
<keyword evidence="4" id="KW-0645">Protease</keyword>
<reference evidence="11 12" key="1">
    <citation type="submission" date="2017-11" db="EMBL/GenBank/DDBJ databases">
        <title>The genome sequence of Pantoea rodasii DSM 26611.</title>
        <authorList>
            <person name="Gao J."/>
            <person name="Mao X."/>
            <person name="Sun J."/>
        </authorList>
    </citation>
    <scope>NUCLEOTIDE SEQUENCE [LARGE SCALE GENOMIC DNA]</scope>
    <source>
        <strain evidence="11 12">DSM 26611</strain>
    </source>
</reference>
<evidence type="ECO:0000256" key="1">
    <source>
        <dbReference type="ARBA" id="ARBA00001941"/>
    </source>
</evidence>
<evidence type="ECO:0000313" key="12">
    <source>
        <dbReference type="Proteomes" id="UP000232062"/>
    </source>
</evidence>
<dbReference type="PANTHER" id="PTHR43808:SF31">
    <property type="entry name" value="N-ACETYL-L-CITRULLINE DEACETYLASE"/>
    <property type="match status" value="1"/>
</dbReference>
<dbReference type="GO" id="GO:0008237">
    <property type="term" value="F:metallopeptidase activity"/>
    <property type="evidence" value="ECO:0007669"/>
    <property type="project" value="UniProtKB-KW"/>
</dbReference>
<proteinExistence type="inferred from homology"/>
<dbReference type="Proteomes" id="UP000232062">
    <property type="component" value="Unassembled WGS sequence"/>
</dbReference>
<evidence type="ECO:0000256" key="6">
    <source>
        <dbReference type="ARBA" id="ARBA00022801"/>
    </source>
</evidence>
<keyword evidence="10" id="KW-0170">Cobalt</keyword>
<keyword evidence="7" id="KW-0862">Zinc</keyword>
<dbReference type="GO" id="GO:0006526">
    <property type="term" value="P:L-arginine biosynthetic process"/>
    <property type="evidence" value="ECO:0007669"/>
    <property type="project" value="TreeGrafter"/>
</dbReference>
<evidence type="ECO:0000256" key="3">
    <source>
        <dbReference type="ARBA" id="ARBA00006247"/>
    </source>
</evidence>
<organism evidence="11 12">
    <name type="scientific">Pantoea rodasii</name>
    <dbReference type="NCBI Taxonomy" id="1076549"/>
    <lineage>
        <taxon>Bacteria</taxon>
        <taxon>Pseudomonadati</taxon>
        <taxon>Pseudomonadota</taxon>
        <taxon>Gammaproteobacteria</taxon>
        <taxon>Enterobacterales</taxon>
        <taxon>Erwiniaceae</taxon>
        <taxon>Pantoea</taxon>
    </lineage>
</organism>
<name>A0A2M9W9P7_9GAMM</name>
<dbReference type="GO" id="GO:0006508">
    <property type="term" value="P:proteolysis"/>
    <property type="evidence" value="ECO:0007669"/>
    <property type="project" value="UniProtKB-KW"/>
</dbReference>
<dbReference type="SUPFAM" id="SSF55031">
    <property type="entry name" value="Bacterial exopeptidase dimerisation domain"/>
    <property type="match status" value="1"/>
</dbReference>
<keyword evidence="12" id="KW-1185">Reference proteome</keyword>
<keyword evidence="9" id="KW-0482">Metalloprotease</keyword>